<feature type="compositionally biased region" description="Basic and acidic residues" evidence="3">
    <location>
        <begin position="46"/>
        <end position="58"/>
    </location>
</feature>
<dbReference type="InterPro" id="IPR001895">
    <property type="entry name" value="RASGEF_cat_dom"/>
</dbReference>
<dbReference type="InParanoid" id="A0A1X2HEJ9"/>
<dbReference type="GO" id="GO:0005886">
    <property type="term" value="C:plasma membrane"/>
    <property type="evidence" value="ECO:0007669"/>
    <property type="project" value="TreeGrafter"/>
</dbReference>
<accession>A0A1X2HEJ9</accession>
<feature type="compositionally biased region" description="Basic residues" evidence="3">
    <location>
        <begin position="139"/>
        <end position="149"/>
    </location>
</feature>
<sequence length="1021" mass="115447">MLSSLAPPSTPMTGRLPDRCLKRRSKSLDDLYMKRSSIYTPATDLPIKDDCDHDDKAHSPKGVCTNNNETWTSEPPPPLPAPSVQPAMPRRRHSSCCIEPNSKEGLQLASIYGWVSAAPGTAKPRGARYNRTSVAPSPKTKHTTKHHHSTGSTGSSILAQRARQQSQRQKRRTLRTSRSFNAIDNVPHKLTKMFARRRKSLCSPRPPEQSSTDSSLATLSHSTFYGSNPATWHAGSEKTTGIVSAIIAAAKTSEHPQPSLGWIGVEEDTPDDDDNAEGRGEETTESHEQRPPPPPIEYDPHVFDLLSEDSPRLINYSKREASQGLMNSATVEKLVEKLTREMDSDFMMDFFLTYRQYLSRIKLCKLLILRFRWALLQDTDEHRLVRVRTFVAIRHWLTHYWAHDFMSSRMLRFMLCTFLSQLRTHPLILSSPRDARIIKSLRTVLKRQRQIHGVLKTDSSGSPRSSVSNLDSLVTSSLSATRGTPCTHPRSTYTSSIDGDHCSRSLPRYSPKTRESRKDSAIAMTTTLPKDVKPSTSTPVLPFLHRSRRLSAASQRNAHHDSGSAWTARMNFGIKTIKRSMPTMCHTLWQGIHTHPSQQQEITKSAMSRGPCTCEKTPLQRRFRKTSERGLMHSASRMLTFDKKAPMDPVSRPSFSTPVPTRRSSARFKAGARRDTKHPHPLCPFHTAPHASVLVPTMSNRLLSPRSTLSRASVLQEDTKPLVLQYRSEVIAQQFCILEQRMLQNVTWDELAELRWKKGRRNSAADDLDNCDPQALSRRGGVGQLIGYFNMTCQWVASEIVQLRSLEVRTQVIEKYIRIALKCYHHRNYSTLMQILLGLQSPAVSRLEKTWQRVGHYEMQIFNELKELAKPFRNWKNVREAMSSAIENIAETSAVESALTQSQIDSTELLSSRGCIPFLGLYLSDLVFNAELPTFIAPPAQDEQGETCTDSDAELNSRLSTHLVNYNKYRITASIIKHVLAFQVLSRSYSFSTHPDLLQRLQSLQYLDNAEIRSASQQCEH</sequence>
<evidence type="ECO:0000313" key="6">
    <source>
        <dbReference type="EMBL" id="ORY97348.1"/>
    </source>
</evidence>
<feature type="region of interest" description="Disordered" evidence="3">
    <location>
        <begin position="253"/>
        <end position="301"/>
    </location>
</feature>
<gene>
    <name evidence="6" type="ORF">BCR43DRAFT_523540</name>
</gene>
<dbReference type="SMART" id="SM00147">
    <property type="entry name" value="RasGEF"/>
    <property type="match status" value="1"/>
</dbReference>
<feature type="domain" description="Ras-GEF" evidence="4">
    <location>
        <begin position="727"/>
        <end position="1016"/>
    </location>
</feature>
<dbReference type="PANTHER" id="PTHR23113:SF363">
    <property type="entry name" value="PROTEIN SON OF SEVENLESS"/>
    <property type="match status" value="1"/>
</dbReference>
<dbReference type="AlphaFoldDB" id="A0A1X2HEJ9"/>
<dbReference type="InterPro" id="IPR000651">
    <property type="entry name" value="Ras-like_Gua-exchang_fac_N"/>
</dbReference>
<evidence type="ECO:0000256" key="2">
    <source>
        <dbReference type="PROSITE-ProRule" id="PRU00168"/>
    </source>
</evidence>
<feature type="domain" description="N-terminal Ras-GEF" evidence="5">
    <location>
        <begin position="322"/>
        <end position="449"/>
    </location>
</feature>
<feature type="region of interest" description="Disordered" evidence="3">
    <location>
        <begin position="42"/>
        <end position="88"/>
    </location>
</feature>
<feature type="region of interest" description="Disordered" evidence="3">
    <location>
        <begin position="644"/>
        <end position="683"/>
    </location>
</feature>
<protein>
    <submittedName>
        <fullName evidence="6">Ras guanine nucleotide exchange factor domain-containing protein</fullName>
    </submittedName>
</protein>
<evidence type="ECO:0000259" key="5">
    <source>
        <dbReference type="PROSITE" id="PS50212"/>
    </source>
</evidence>
<dbReference type="PROSITE" id="PS50009">
    <property type="entry name" value="RASGEF_CAT"/>
    <property type="match status" value="1"/>
</dbReference>
<name>A0A1X2HEJ9_SYNRA</name>
<feature type="compositionally biased region" description="Pro residues" evidence="3">
    <location>
        <begin position="74"/>
        <end position="83"/>
    </location>
</feature>
<dbReference type="PANTHER" id="PTHR23113">
    <property type="entry name" value="GUANINE NUCLEOTIDE EXCHANGE FACTOR"/>
    <property type="match status" value="1"/>
</dbReference>
<dbReference type="InterPro" id="IPR023578">
    <property type="entry name" value="Ras_GEF_dom_sf"/>
</dbReference>
<dbReference type="CDD" id="cd06224">
    <property type="entry name" value="REM"/>
    <property type="match status" value="1"/>
</dbReference>
<evidence type="ECO:0000256" key="3">
    <source>
        <dbReference type="SAM" id="MobiDB-lite"/>
    </source>
</evidence>
<keyword evidence="7" id="KW-1185">Reference proteome</keyword>
<dbReference type="SUPFAM" id="SSF48366">
    <property type="entry name" value="Ras GEF"/>
    <property type="match status" value="1"/>
</dbReference>
<feature type="compositionally biased region" description="Polar residues" evidence="3">
    <location>
        <begin position="653"/>
        <end position="663"/>
    </location>
</feature>
<comment type="caution">
    <text evidence="6">The sequence shown here is derived from an EMBL/GenBank/DDBJ whole genome shotgun (WGS) entry which is preliminary data.</text>
</comment>
<feature type="compositionally biased region" description="Polar residues" evidence="3">
    <location>
        <begin position="64"/>
        <end position="73"/>
    </location>
</feature>
<feature type="compositionally biased region" description="Low complexity" evidence="3">
    <location>
        <begin position="150"/>
        <end position="167"/>
    </location>
</feature>
<dbReference type="SMART" id="SM00229">
    <property type="entry name" value="RasGEFN"/>
    <property type="match status" value="1"/>
</dbReference>
<reference evidence="6 7" key="1">
    <citation type="submission" date="2016-07" db="EMBL/GenBank/DDBJ databases">
        <title>Pervasive Adenine N6-methylation of Active Genes in Fungi.</title>
        <authorList>
            <consortium name="DOE Joint Genome Institute"/>
            <person name="Mondo S.J."/>
            <person name="Dannebaum R.O."/>
            <person name="Kuo R.C."/>
            <person name="Labutti K."/>
            <person name="Haridas S."/>
            <person name="Kuo A."/>
            <person name="Salamov A."/>
            <person name="Ahrendt S.R."/>
            <person name="Lipzen A."/>
            <person name="Sullivan W."/>
            <person name="Andreopoulos W.B."/>
            <person name="Clum A."/>
            <person name="Lindquist E."/>
            <person name="Daum C."/>
            <person name="Ramamoorthy G.K."/>
            <person name="Gryganskyi A."/>
            <person name="Culley D."/>
            <person name="Magnuson J.K."/>
            <person name="James T.Y."/>
            <person name="O'Malley M.A."/>
            <person name="Stajich J.E."/>
            <person name="Spatafora J.W."/>
            <person name="Visel A."/>
            <person name="Grigoriev I.V."/>
        </authorList>
    </citation>
    <scope>NUCLEOTIDE SEQUENCE [LARGE SCALE GENOMIC DNA]</scope>
    <source>
        <strain evidence="6 7">NRRL 2496</strain>
    </source>
</reference>
<feature type="region of interest" description="Disordered" evidence="3">
    <location>
        <begin position="120"/>
        <end position="189"/>
    </location>
</feature>
<dbReference type="PROSITE" id="PS50212">
    <property type="entry name" value="RASGEF_NTER"/>
    <property type="match status" value="1"/>
</dbReference>
<evidence type="ECO:0000259" key="4">
    <source>
        <dbReference type="PROSITE" id="PS50009"/>
    </source>
</evidence>
<organism evidence="6 7">
    <name type="scientific">Syncephalastrum racemosum</name>
    <name type="common">Filamentous fungus</name>
    <dbReference type="NCBI Taxonomy" id="13706"/>
    <lineage>
        <taxon>Eukaryota</taxon>
        <taxon>Fungi</taxon>
        <taxon>Fungi incertae sedis</taxon>
        <taxon>Mucoromycota</taxon>
        <taxon>Mucoromycotina</taxon>
        <taxon>Mucoromycetes</taxon>
        <taxon>Mucorales</taxon>
        <taxon>Syncephalastraceae</taxon>
        <taxon>Syncephalastrum</taxon>
    </lineage>
</organism>
<evidence type="ECO:0000256" key="1">
    <source>
        <dbReference type="ARBA" id="ARBA00022658"/>
    </source>
</evidence>
<feature type="compositionally biased region" description="Basic and acidic residues" evidence="3">
    <location>
        <begin position="276"/>
        <end position="290"/>
    </location>
</feature>
<dbReference type="GO" id="GO:0007265">
    <property type="term" value="P:Ras protein signal transduction"/>
    <property type="evidence" value="ECO:0007669"/>
    <property type="project" value="TreeGrafter"/>
</dbReference>
<dbReference type="STRING" id="13706.A0A1X2HEJ9"/>
<dbReference type="OMA" id="MEWINIQ"/>
<keyword evidence="1 2" id="KW-0344">Guanine-nucleotide releasing factor</keyword>
<dbReference type="Gene3D" id="1.10.840.10">
    <property type="entry name" value="Ras guanine-nucleotide exchange factors catalytic domain"/>
    <property type="match status" value="1"/>
</dbReference>
<dbReference type="Pfam" id="PF00617">
    <property type="entry name" value="RasGEF"/>
    <property type="match status" value="1"/>
</dbReference>
<evidence type="ECO:0000313" key="7">
    <source>
        <dbReference type="Proteomes" id="UP000242180"/>
    </source>
</evidence>
<dbReference type="InterPro" id="IPR036964">
    <property type="entry name" value="RASGEF_cat_dom_sf"/>
</dbReference>
<dbReference type="EMBL" id="MCGN01000004">
    <property type="protein sequence ID" value="ORY97348.1"/>
    <property type="molecule type" value="Genomic_DNA"/>
</dbReference>
<dbReference type="Gene3D" id="1.20.870.10">
    <property type="entry name" value="Son of sevenless (SoS) protein Chain: S domain 1"/>
    <property type="match status" value="1"/>
</dbReference>
<dbReference type="Proteomes" id="UP000242180">
    <property type="component" value="Unassembled WGS sequence"/>
</dbReference>
<dbReference type="OrthoDB" id="10254377at2759"/>
<dbReference type="Pfam" id="PF00618">
    <property type="entry name" value="RasGEF_N"/>
    <property type="match status" value="1"/>
</dbReference>
<feature type="region of interest" description="Disordered" evidence="3">
    <location>
        <begin position="1"/>
        <end position="22"/>
    </location>
</feature>
<dbReference type="GO" id="GO:0005085">
    <property type="term" value="F:guanyl-nucleotide exchange factor activity"/>
    <property type="evidence" value="ECO:0007669"/>
    <property type="project" value="UniProtKB-KW"/>
</dbReference>
<proteinExistence type="predicted"/>
<dbReference type="InterPro" id="IPR008937">
    <property type="entry name" value="Ras-like_GEF"/>
</dbReference>
<feature type="compositionally biased region" description="Acidic residues" evidence="3">
    <location>
        <begin position="265"/>
        <end position="275"/>
    </location>
</feature>